<comment type="caution">
    <text evidence="3">The sequence shown here is derived from an EMBL/GenBank/DDBJ whole genome shotgun (WGS) entry which is preliminary data.</text>
</comment>
<evidence type="ECO:0000256" key="1">
    <source>
        <dbReference type="SAM" id="Phobius"/>
    </source>
</evidence>
<organism evidence="3 4">
    <name type="scientific">Corchorus olitorius</name>
    <dbReference type="NCBI Taxonomy" id="93759"/>
    <lineage>
        <taxon>Eukaryota</taxon>
        <taxon>Viridiplantae</taxon>
        <taxon>Streptophyta</taxon>
        <taxon>Embryophyta</taxon>
        <taxon>Tracheophyta</taxon>
        <taxon>Spermatophyta</taxon>
        <taxon>Magnoliopsida</taxon>
        <taxon>eudicotyledons</taxon>
        <taxon>Gunneridae</taxon>
        <taxon>Pentapetalae</taxon>
        <taxon>rosids</taxon>
        <taxon>malvids</taxon>
        <taxon>Malvales</taxon>
        <taxon>Malvaceae</taxon>
        <taxon>Grewioideae</taxon>
        <taxon>Apeibeae</taxon>
        <taxon>Corchorus</taxon>
    </lineage>
</organism>
<evidence type="ECO:0000313" key="4">
    <source>
        <dbReference type="Proteomes" id="UP000187203"/>
    </source>
</evidence>
<feature type="transmembrane region" description="Helical" evidence="1">
    <location>
        <begin position="128"/>
        <end position="145"/>
    </location>
</feature>
<gene>
    <name evidence="3" type="ORF">COLO4_03480</name>
</gene>
<dbReference type="AlphaFoldDB" id="A0A1R3KYG7"/>
<evidence type="ECO:0000313" key="3">
    <source>
        <dbReference type="EMBL" id="OMP12079.1"/>
    </source>
</evidence>
<keyword evidence="1" id="KW-1133">Transmembrane helix</keyword>
<keyword evidence="1" id="KW-0812">Transmembrane</keyword>
<protein>
    <recommendedName>
        <fullName evidence="5">Glycine-rich protein</fullName>
    </recommendedName>
</protein>
<reference evidence="4" key="1">
    <citation type="submission" date="2013-09" db="EMBL/GenBank/DDBJ databases">
        <title>Corchorus olitorius genome sequencing.</title>
        <authorList>
            <person name="Alam M."/>
            <person name="Haque M.S."/>
            <person name="Islam M.S."/>
            <person name="Emdad E.M."/>
            <person name="Islam M.M."/>
            <person name="Ahmed B."/>
            <person name="Halim A."/>
            <person name="Hossen Q.M.M."/>
            <person name="Hossain M.Z."/>
            <person name="Ahmed R."/>
            <person name="Khan M.M."/>
            <person name="Islam R."/>
            <person name="Rashid M.M."/>
            <person name="Khan S.A."/>
            <person name="Rahman M.S."/>
            <person name="Alam M."/>
            <person name="Yahiya A.S."/>
            <person name="Khan M.S."/>
            <person name="Azam M.S."/>
            <person name="Haque T."/>
            <person name="Lashkar M.Z.H."/>
            <person name="Akhand A.I."/>
            <person name="Morshed G."/>
            <person name="Roy S."/>
            <person name="Uddin K.S."/>
            <person name="Rabeya T."/>
            <person name="Hossain A.S."/>
            <person name="Chowdhury A."/>
            <person name="Snigdha A.R."/>
            <person name="Mortoza M.S."/>
            <person name="Matin S.A."/>
            <person name="Hoque S.M.E."/>
            <person name="Islam M.K."/>
            <person name="Roy D.K."/>
            <person name="Haider R."/>
            <person name="Moosa M.M."/>
            <person name="Elias S.M."/>
            <person name="Hasan A.M."/>
            <person name="Jahan S."/>
            <person name="Shafiuddin M."/>
            <person name="Mahmood N."/>
            <person name="Shommy N.S."/>
        </authorList>
    </citation>
    <scope>NUCLEOTIDE SEQUENCE [LARGE SCALE GENOMIC DNA]</scope>
    <source>
        <strain evidence="4">cv. O-4</strain>
    </source>
</reference>
<accession>A0A1R3KYG7</accession>
<keyword evidence="2" id="KW-0732">Signal</keyword>
<keyword evidence="4" id="KW-1185">Reference proteome</keyword>
<dbReference type="EMBL" id="AWUE01009886">
    <property type="protein sequence ID" value="OMP12079.1"/>
    <property type="molecule type" value="Genomic_DNA"/>
</dbReference>
<evidence type="ECO:0008006" key="5">
    <source>
        <dbReference type="Google" id="ProtNLM"/>
    </source>
</evidence>
<dbReference type="OrthoDB" id="999906at2759"/>
<feature type="chain" id="PRO_5012910012" description="Glycine-rich protein" evidence="2">
    <location>
        <begin position="23"/>
        <end position="147"/>
    </location>
</feature>
<dbReference type="Proteomes" id="UP000187203">
    <property type="component" value="Unassembled WGS sequence"/>
</dbReference>
<name>A0A1R3KYG7_9ROSI</name>
<feature type="signal peptide" evidence="2">
    <location>
        <begin position="1"/>
        <end position="22"/>
    </location>
</feature>
<feature type="transmembrane region" description="Helical" evidence="1">
    <location>
        <begin position="96"/>
        <end position="116"/>
    </location>
</feature>
<sequence length="147" mass="15246">MEFKSFGVFILLLCVQLQPLFASRQNFLPNLDFNQDENITVPKRALMPAKVEDHKQHITTVNRVSVGGMRSGGGRGIGRGGSGSGGGRGLGRGGSAAAGGFAVGALTGAAGGALAASHINNGAAGLNYVSLYHLILAFLTSYFFLRH</sequence>
<proteinExistence type="predicted"/>
<evidence type="ECO:0000256" key="2">
    <source>
        <dbReference type="SAM" id="SignalP"/>
    </source>
</evidence>
<keyword evidence="1" id="KW-0472">Membrane</keyword>